<keyword evidence="5" id="KW-1185">Reference proteome</keyword>
<evidence type="ECO:0000313" key="4">
    <source>
        <dbReference type="EMBL" id="GMI39899.1"/>
    </source>
</evidence>
<organism evidence="4 5">
    <name type="scientific">Triparma columacea</name>
    <dbReference type="NCBI Taxonomy" id="722753"/>
    <lineage>
        <taxon>Eukaryota</taxon>
        <taxon>Sar</taxon>
        <taxon>Stramenopiles</taxon>
        <taxon>Ochrophyta</taxon>
        <taxon>Bolidophyceae</taxon>
        <taxon>Parmales</taxon>
        <taxon>Triparmaceae</taxon>
        <taxon>Triparma</taxon>
    </lineage>
</organism>
<feature type="domain" description="EF-hand" evidence="3">
    <location>
        <begin position="179"/>
        <end position="214"/>
    </location>
</feature>
<sequence>MAPTVMQEREQKRVRVKAQNQRTFRNSAKVPQSSSKRSFIDQMVSKSAIVSPGDYADIENQLSAPNSPALKKKKRLTEDAIFLQHIEKKAHGEGFFSFFYRYLVCALTLFGIPKHLYNALKFMTICMGQGLWAMYAYVAWECCGFPVSKLSRNEYLLSKYTDLGGNLLVTFQLLGIERAEQLKWMGLWGSMDVDGDDKMDINEFHKFFDLQAIRCDYTERMFHIFNVHHNGYISFLHFFTTCWEYVTYDKDKLVELSFRLLSRRGDTFDPKQTCLDVTDMEHFIRTRYNKDGKKSEKWIKKYAVYLYAEIDVDQGGGISFDEFKEFCGKNDTMLMYGFWFQSQLRKMVFGEEYWKTATEVRPNMFQINHDVLYKLMGDLDWTKIWAMGFAPPGSLVPKKSSRPEFKTDFYEAYFKAKEKKLLDKQNGEKKEVITAALAALTHKRCVAVFSKIVPDTLSIGHAFERWKDVNAYERSVEIDGGETYRRMNMSLMDLKLASTATSVGKSTRKLQVALMGDFEAEAQAVVEAGAEGEGGFGGKDRKSLKKATRTAERKRMTDGVLKEINKNIPTDNDVVAHAIGSRTLSLHGLKPCKVDRILSGPAMRSVRNVLPEVKKRKELRDGLEKHFADIVRAREKENEAAILAFEEEQRLAFEDSPLRRRVTDRFGDTIEGGFELTGMASLKALESVRMLSGMGPSGMGRRDTRGRDTRRLPR</sequence>
<evidence type="ECO:0000256" key="1">
    <source>
        <dbReference type="ARBA" id="ARBA00022837"/>
    </source>
</evidence>
<evidence type="ECO:0000259" key="3">
    <source>
        <dbReference type="PROSITE" id="PS50222"/>
    </source>
</evidence>
<dbReference type="SUPFAM" id="SSF47473">
    <property type="entry name" value="EF-hand"/>
    <property type="match status" value="1"/>
</dbReference>
<dbReference type="Gene3D" id="1.10.238.10">
    <property type="entry name" value="EF-hand"/>
    <property type="match status" value="1"/>
</dbReference>
<keyword evidence="1" id="KW-0106">Calcium</keyword>
<dbReference type="InterPro" id="IPR011992">
    <property type="entry name" value="EF-hand-dom_pair"/>
</dbReference>
<comment type="caution">
    <text evidence="4">The sequence shown here is derived from an EMBL/GenBank/DDBJ whole genome shotgun (WGS) entry which is preliminary data.</text>
</comment>
<accession>A0A9W7GCA3</accession>
<feature type="region of interest" description="Disordered" evidence="2">
    <location>
        <begin position="1"/>
        <end position="38"/>
    </location>
</feature>
<gene>
    <name evidence="4" type="ORF">TrCOL_g4263</name>
</gene>
<feature type="compositionally biased region" description="Basic and acidic residues" evidence="2">
    <location>
        <begin position="700"/>
        <end position="714"/>
    </location>
</feature>
<dbReference type="PROSITE" id="PS00018">
    <property type="entry name" value="EF_HAND_1"/>
    <property type="match status" value="1"/>
</dbReference>
<feature type="compositionally biased region" description="Polar residues" evidence="2">
    <location>
        <begin position="18"/>
        <end position="37"/>
    </location>
</feature>
<dbReference type="OrthoDB" id="193173at2759"/>
<dbReference type="GO" id="GO:0005509">
    <property type="term" value="F:calcium ion binding"/>
    <property type="evidence" value="ECO:0007669"/>
    <property type="project" value="InterPro"/>
</dbReference>
<reference evidence="5" key="1">
    <citation type="journal article" date="2023" name="Commun. Biol.">
        <title>Genome analysis of Parmales, the sister group of diatoms, reveals the evolutionary specialization of diatoms from phago-mixotrophs to photoautotrophs.</title>
        <authorList>
            <person name="Ban H."/>
            <person name="Sato S."/>
            <person name="Yoshikawa S."/>
            <person name="Yamada K."/>
            <person name="Nakamura Y."/>
            <person name="Ichinomiya M."/>
            <person name="Sato N."/>
            <person name="Blanc-Mathieu R."/>
            <person name="Endo H."/>
            <person name="Kuwata A."/>
            <person name="Ogata H."/>
        </authorList>
    </citation>
    <scope>NUCLEOTIDE SEQUENCE [LARGE SCALE GENOMIC DNA]</scope>
</reference>
<dbReference type="InterPro" id="IPR002048">
    <property type="entry name" value="EF_hand_dom"/>
</dbReference>
<dbReference type="Proteomes" id="UP001165065">
    <property type="component" value="Unassembled WGS sequence"/>
</dbReference>
<dbReference type="PROSITE" id="PS50222">
    <property type="entry name" value="EF_HAND_2"/>
    <property type="match status" value="2"/>
</dbReference>
<evidence type="ECO:0000256" key="2">
    <source>
        <dbReference type="SAM" id="MobiDB-lite"/>
    </source>
</evidence>
<proteinExistence type="predicted"/>
<dbReference type="InterPro" id="IPR018247">
    <property type="entry name" value="EF_Hand_1_Ca_BS"/>
</dbReference>
<protein>
    <recommendedName>
        <fullName evidence="3">EF-hand domain-containing protein</fullName>
    </recommendedName>
</protein>
<dbReference type="EMBL" id="BRYA01000114">
    <property type="protein sequence ID" value="GMI39899.1"/>
    <property type="molecule type" value="Genomic_DNA"/>
</dbReference>
<feature type="domain" description="EF-hand" evidence="3">
    <location>
        <begin position="298"/>
        <end position="333"/>
    </location>
</feature>
<dbReference type="AlphaFoldDB" id="A0A9W7GCA3"/>
<name>A0A9W7GCA3_9STRA</name>
<evidence type="ECO:0000313" key="5">
    <source>
        <dbReference type="Proteomes" id="UP001165065"/>
    </source>
</evidence>
<feature type="region of interest" description="Disordered" evidence="2">
    <location>
        <begin position="691"/>
        <end position="714"/>
    </location>
</feature>